<feature type="chain" id="PRO_5037111226" evidence="2">
    <location>
        <begin position="19"/>
        <end position="235"/>
    </location>
</feature>
<proteinExistence type="predicted"/>
<sequence>MMHLFLLLLISFFQHSFQKENCLSVDIVETEGRPTTPTWYSEIDLAAADPTSECPNNPCRSLDDFYDSYNLIEIKKHLLWLRRTRENSKEKTTEEASAEKFEHDSAALIEQNAVLPVLFPLKIPSTSMYGTSKTNLTVKESEHLTEKTAKCDDDTLIDWTASEAQKDYNQRAAELRKKLQPPKKPVTAIATTPQRSSAALELENTQLSSESTQTSLPPTTNLDKTQSDSIRKRNL</sequence>
<feature type="compositionally biased region" description="Low complexity" evidence="1">
    <location>
        <begin position="205"/>
        <end position="220"/>
    </location>
</feature>
<dbReference type="AlphaFoldDB" id="A0A914YWM0"/>
<keyword evidence="3" id="KW-1185">Reference proteome</keyword>
<keyword evidence="2" id="KW-0732">Signal</keyword>
<evidence type="ECO:0000313" key="4">
    <source>
        <dbReference type="WBParaSite" id="PSU_v2.g4051.t1"/>
    </source>
</evidence>
<dbReference type="WBParaSite" id="PSU_v2.g4051.t1">
    <property type="protein sequence ID" value="PSU_v2.g4051.t1"/>
    <property type="gene ID" value="PSU_v2.g4051"/>
</dbReference>
<evidence type="ECO:0000256" key="1">
    <source>
        <dbReference type="SAM" id="MobiDB-lite"/>
    </source>
</evidence>
<organism evidence="3 4">
    <name type="scientific">Panagrolaimus superbus</name>
    <dbReference type="NCBI Taxonomy" id="310955"/>
    <lineage>
        <taxon>Eukaryota</taxon>
        <taxon>Metazoa</taxon>
        <taxon>Ecdysozoa</taxon>
        <taxon>Nematoda</taxon>
        <taxon>Chromadorea</taxon>
        <taxon>Rhabditida</taxon>
        <taxon>Tylenchina</taxon>
        <taxon>Panagrolaimomorpha</taxon>
        <taxon>Panagrolaimoidea</taxon>
        <taxon>Panagrolaimidae</taxon>
        <taxon>Panagrolaimus</taxon>
    </lineage>
</organism>
<feature type="region of interest" description="Disordered" evidence="1">
    <location>
        <begin position="201"/>
        <end position="235"/>
    </location>
</feature>
<feature type="signal peptide" evidence="2">
    <location>
        <begin position="1"/>
        <end position="18"/>
    </location>
</feature>
<evidence type="ECO:0000313" key="3">
    <source>
        <dbReference type="Proteomes" id="UP000887577"/>
    </source>
</evidence>
<name>A0A914YWM0_9BILA</name>
<protein>
    <submittedName>
        <fullName evidence="4">Uncharacterized protein</fullName>
    </submittedName>
</protein>
<reference evidence="4" key="1">
    <citation type="submission" date="2022-11" db="UniProtKB">
        <authorList>
            <consortium name="WormBaseParasite"/>
        </authorList>
    </citation>
    <scope>IDENTIFICATION</scope>
</reference>
<evidence type="ECO:0000256" key="2">
    <source>
        <dbReference type="SAM" id="SignalP"/>
    </source>
</evidence>
<dbReference type="Proteomes" id="UP000887577">
    <property type="component" value="Unplaced"/>
</dbReference>
<accession>A0A914YWM0</accession>
<feature type="compositionally biased region" description="Basic and acidic residues" evidence="1">
    <location>
        <begin position="225"/>
        <end position="235"/>
    </location>
</feature>